<dbReference type="RefSeq" id="XP_014752840.1">
    <property type="nucleotide sequence ID" value="XM_014897354.2"/>
</dbReference>
<name>A0A2K2DIL4_BRADI</name>
<evidence type="ECO:0000256" key="1">
    <source>
        <dbReference type="ARBA" id="ARBA00009995"/>
    </source>
</evidence>
<dbReference type="EnsemblPlants" id="PNT74114">
    <property type="protein sequence ID" value="PNT74114"/>
    <property type="gene ID" value="BRADI_1g08183v3"/>
</dbReference>
<dbReference type="STRING" id="15368.A0A2K2DIL4"/>
<accession>A0A2K2DIL4</accession>
<evidence type="ECO:0000313" key="3">
    <source>
        <dbReference type="EnsemblPlants" id="PNT74114"/>
    </source>
</evidence>
<dbReference type="PANTHER" id="PTHR11926:SF1412">
    <property type="entry name" value="UDP-GLYCOSYLTRANSFERASE 83A1-LIKE"/>
    <property type="match status" value="1"/>
</dbReference>
<dbReference type="AlphaFoldDB" id="A0A2K2DIL4"/>
<dbReference type="GeneID" id="106865877"/>
<dbReference type="OrthoDB" id="784102at2759"/>
<dbReference type="Gramene" id="PNT74114">
    <property type="protein sequence ID" value="PNT74114"/>
    <property type="gene ID" value="BRADI_1g08183v3"/>
</dbReference>
<protein>
    <submittedName>
        <fullName evidence="2 3">Uncharacterized protein</fullName>
    </submittedName>
</protein>
<dbReference type="EMBL" id="CM000880">
    <property type="protein sequence ID" value="PNT74114.1"/>
    <property type="molecule type" value="Genomic_DNA"/>
</dbReference>
<dbReference type="KEGG" id="bdi:106865877"/>
<keyword evidence="4" id="KW-1185">Reference proteome</keyword>
<reference evidence="3" key="3">
    <citation type="submission" date="2018-08" db="UniProtKB">
        <authorList>
            <consortium name="EnsemblPlants"/>
        </authorList>
    </citation>
    <scope>IDENTIFICATION</scope>
    <source>
        <strain evidence="3">cv. Bd21</strain>
    </source>
</reference>
<gene>
    <name evidence="3" type="primary">LOC106865877</name>
    <name evidence="2" type="ORF">BRADI_1g08183v3</name>
</gene>
<comment type="similarity">
    <text evidence="1">Belongs to the UDP-glycosyltransferase family.</text>
</comment>
<dbReference type="Gene3D" id="3.40.50.2000">
    <property type="entry name" value="Glycogen Phosphorylase B"/>
    <property type="match status" value="1"/>
</dbReference>
<dbReference type="SUPFAM" id="SSF53756">
    <property type="entry name" value="UDP-Glycosyltransferase/glycogen phosphorylase"/>
    <property type="match status" value="1"/>
</dbReference>
<proteinExistence type="inferred from homology"/>
<evidence type="ECO:0000313" key="4">
    <source>
        <dbReference type="Proteomes" id="UP000008810"/>
    </source>
</evidence>
<dbReference type="FunFam" id="3.40.50.2000:FF:000108">
    <property type="entry name" value="UDP-glycosyltransferase 83A1"/>
    <property type="match status" value="1"/>
</dbReference>
<sequence length="174" mass="18540">MDAAAPHVMVLPSPAQGHVTPLMELSHGLVDHGFQVTFVCTGLTHALLLKALRQTPNGGDTLEGIRLVPIPDGMADGDDRRDLCKFVDAVSRCVPGYVEGLIKASGAAPAPRVKWLIGDVTMGFCFQVAKDLGVRVAAVWPASAASLGTAFRIPQMIQDGFIDDMGFPKREMES</sequence>
<evidence type="ECO:0000313" key="2">
    <source>
        <dbReference type="EMBL" id="PNT74114.1"/>
    </source>
</evidence>
<reference evidence="2 3" key="1">
    <citation type="journal article" date="2010" name="Nature">
        <title>Genome sequencing and analysis of the model grass Brachypodium distachyon.</title>
        <authorList>
            <consortium name="International Brachypodium Initiative"/>
        </authorList>
    </citation>
    <scope>NUCLEOTIDE SEQUENCE [LARGE SCALE GENOMIC DNA]</scope>
    <source>
        <strain evidence="2">Bd21</strain>
        <strain evidence="3">cv. Bd21</strain>
    </source>
</reference>
<dbReference type="Proteomes" id="UP000008810">
    <property type="component" value="Chromosome 1"/>
</dbReference>
<reference evidence="2" key="2">
    <citation type="submission" date="2017-06" db="EMBL/GenBank/DDBJ databases">
        <title>WGS assembly of Brachypodium distachyon.</title>
        <authorList>
            <consortium name="The International Brachypodium Initiative"/>
            <person name="Lucas S."/>
            <person name="Harmon-Smith M."/>
            <person name="Lail K."/>
            <person name="Tice H."/>
            <person name="Grimwood J."/>
            <person name="Bruce D."/>
            <person name="Barry K."/>
            <person name="Shu S."/>
            <person name="Lindquist E."/>
            <person name="Wang M."/>
            <person name="Pitluck S."/>
            <person name="Vogel J.P."/>
            <person name="Garvin D.F."/>
            <person name="Mockler T.C."/>
            <person name="Schmutz J."/>
            <person name="Rokhsar D."/>
            <person name="Bevan M.W."/>
        </authorList>
    </citation>
    <scope>NUCLEOTIDE SEQUENCE</scope>
    <source>
        <strain evidence="2">Bd21</strain>
    </source>
</reference>
<organism evidence="2">
    <name type="scientific">Brachypodium distachyon</name>
    <name type="common">Purple false brome</name>
    <name type="synonym">Trachynia distachya</name>
    <dbReference type="NCBI Taxonomy" id="15368"/>
    <lineage>
        <taxon>Eukaryota</taxon>
        <taxon>Viridiplantae</taxon>
        <taxon>Streptophyta</taxon>
        <taxon>Embryophyta</taxon>
        <taxon>Tracheophyta</taxon>
        <taxon>Spermatophyta</taxon>
        <taxon>Magnoliopsida</taxon>
        <taxon>Liliopsida</taxon>
        <taxon>Poales</taxon>
        <taxon>Poaceae</taxon>
        <taxon>BOP clade</taxon>
        <taxon>Pooideae</taxon>
        <taxon>Stipodae</taxon>
        <taxon>Brachypodieae</taxon>
        <taxon>Brachypodium</taxon>
    </lineage>
</organism>
<dbReference type="PANTHER" id="PTHR11926">
    <property type="entry name" value="GLUCOSYL/GLUCURONOSYL TRANSFERASES"/>
    <property type="match status" value="1"/>
</dbReference>